<proteinExistence type="predicted"/>
<evidence type="ECO:0000313" key="4">
    <source>
        <dbReference type="Proteomes" id="UP000275394"/>
    </source>
</evidence>
<evidence type="ECO:0000313" key="3">
    <source>
        <dbReference type="EMBL" id="ROS01765.1"/>
    </source>
</evidence>
<dbReference type="EMBL" id="RKHR01000004">
    <property type="protein sequence ID" value="ROS01765.1"/>
    <property type="molecule type" value="Genomic_DNA"/>
</dbReference>
<keyword evidence="1 2" id="KW-0732">Signal</keyword>
<reference evidence="3 4" key="1">
    <citation type="submission" date="2018-11" db="EMBL/GenBank/DDBJ databases">
        <title>Genomic Encyclopedia of Type Strains, Phase IV (KMG-IV): sequencing the most valuable type-strain genomes for metagenomic binning, comparative biology and taxonomic classification.</title>
        <authorList>
            <person name="Goeker M."/>
        </authorList>
    </citation>
    <scope>NUCLEOTIDE SEQUENCE [LARGE SCALE GENOMIC DNA]</scope>
    <source>
        <strain evidence="3 4">DSM 100316</strain>
    </source>
</reference>
<feature type="chain" id="PRO_5018308588" evidence="2">
    <location>
        <begin position="30"/>
        <end position="248"/>
    </location>
</feature>
<sequence length="248" mass="27523">MNNILLVQKKFILTAAVMAATLAATTASAQSSLLDEVQSGSNYKNTNFNAQVYQIDDDYDTVAAFTANVQVNDALRMSAQLDTEGYMEVSAGYGFAFNNGIYLEPYANYGKTDFLDIYSLGAFSGLAITEKLMMFADVSHQWRNGRDIGDVYDASSSNQRELLTAIGASYDLLDSLNASYTFHYDNVIEDGGMKNESDSRTSHEINLTYSGFGRFEPYVQYTTGEYRVSEGAQVSNEESVEFGFNYRF</sequence>
<feature type="signal peptide" evidence="2">
    <location>
        <begin position="1"/>
        <end position="29"/>
    </location>
</feature>
<dbReference type="RefSeq" id="WP_123712520.1">
    <property type="nucleotide sequence ID" value="NZ_RKHR01000004.1"/>
</dbReference>
<dbReference type="Gene3D" id="2.40.160.40">
    <property type="entry name" value="monomeric porin ompg"/>
    <property type="match status" value="1"/>
</dbReference>
<dbReference type="InterPro" id="IPR053713">
    <property type="entry name" value="Bact_OM_Channel_sf"/>
</dbReference>
<dbReference type="OrthoDB" id="5883034at2"/>
<accession>A0A3N2DR45</accession>
<dbReference type="Proteomes" id="UP000275394">
    <property type="component" value="Unassembled WGS sequence"/>
</dbReference>
<organism evidence="3 4">
    <name type="scientific">Sinobacterium caligoides</name>
    <dbReference type="NCBI Taxonomy" id="933926"/>
    <lineage>
        <taxon>Bacteria</taxon>
        <taxon>Pseudomonadati</taxon>
        <taxon>Pseudomonadota</taxon>
        <taxon>Gammaproteobacteria</taxon>
        <taxon>Cellvibrionales</taxon>
        <taxon>Spongiibacteraceae</taxon>
        <taxon>Sinobacterium</taxon>
    </lineage>
</organism>
<protein>
    <submittedName>
        <fullName evidence="3">Uncharacterized protein</fullName>
    </submittedName>
</protein>
<keyword evidence="4" id="KW-1185">Reference proteome</keyword>
<evidence type="ECO:0000256" key="2">
    <source>
        <dbReference type="SAM" id="SignalP"/>
    </source>
</evidence>
<dbReference type="AlphaFoldDB" id="A0A3N2DR45"/>
<gene>
    <name evidence="3" type="ORF">EDC56_2210</name>
</gene>
<name>A0A3N2DR45_9GAMM</name>
<comment type="caution">
    <text evidence="3">The sequence shown here is derived from an EMBL/GenBank/DDBJ whole genome shotgun (WGS) entry which is preliminary data.</text>
</comment>
<evidence type="ECO:0000256" key="1">
    <source>
        <dbReference type="ARBA" id="ARBA00022729"/>
    </source>
</evidence>